<dbReference type="InterPro" id="IPR037050">
    <property type="entry name" value="DUF1254_sf"/>
</dbReference>
<proteinExistence type="predicted"/>
<dbReference type="Pfam" id="PF06863">
    <property type="entry name" value="DUF1254"/>
    <property type="match status" value="1"/>
</dbReference>
<feature type="signal peptide" evidence="1">
    <location>
        <begin position="1"/>
        <end position="26"/>
    </location>
</feature>
<dbReference type="Pfam" id="PF06742">
    <property type="entry name" value="DUF1214"/>
    <property type="match status" value="1"/>
</dbReference>
<name>A0A6L9UH28_9HYPH</name>
<dbReference type="InterPro" id="IPR037049">
    <property type="entry name" value="DUF1214_C_sf"/>
</dbReference>
<dbReference type="Proteomes" id="UP000483035">
    <property type="component" value="Unassembled WGS sequence"/>
</dbReference>
<feature type="domain" description="DUF1214" evidence="2">
    <location>
        <begin position="338"/>
        <end position="449"/>
    </location>
</feature>
<dbReference type="PANTHER" id="PTHR36509">
    <property type="entry name" value="BLL3101 PROTEIN"/>
    <property type="match status" value="1"/>
</dbReference>
<sequence length="466" mass="52995">MNRRDVLKSSVTALISLPLLAAPADAANKVSASDHQRIRELARQAYIYALPMVENYYTIYQYAIDKGNPQYKAPFNQFGNVSRVFTPDDTSIVTPNSDTPYSFLMVDLRAEPLVVTLPAIEENRYYSMQLVDLYTHNLDFLGTRKDGNGGGKFLLAGPDWQGEVPAGIKRMIRFPTQFGFALIRTQLFNPDDIENVKTIQEQYHAEPLSRYLGVAAPAAAPEIHWPVIDRESAEKDFWSYVPFLFRLAPPLKWEMDLRKQFETIGLAAGDKWPTRTLSPRVREIIRKTGQETRAEIDEGVRRLTTSIGLFGTPDKMRDKYWERALGAKGGIYGNDVEETVYPIIPFDNKGERLDASRHNYIMRFVDGKFPPVDAFWSLTVYDGPTKLLVHNPIGRYLINSTMEKQLQKNADGDIILYIQKESPGTDLESNWLPAANGPINLVMRLYLPRKEVLTGEWIRPDVEQNG</sequence>
<dbReference type="PANTHER" id="PTHR36509:SF2">
    <property type="entry name" value="BLL3101 PROTEIN"/>
    <property type="match status" value="1"/>
</dbReference>
<dbReference type="EMBL" id="WUEY01000046">
    <property type="protein sequence ID" value="NEI74944.1"/>
    <property type="molecule type" value="Genomic_DNA"/>
</dbReference>
<dbReference type="InterPro" id="IPR010621">
    <property type="entry name" value="DUF1214"/>
</dbReference>
<evidence type="ECO:0000259" key="2">
    <source>
        <dbReference type="Pfam" id="PF06742"/>
    </source>
</evidence>
<dbReference type="InterPro" id="IPR010679">
    <property type="entry name" value="DUF1254"/>
</dbReference>
<keyword evidence="1" id="KW-0732">Signal</keyword>
<evidence type="ECO:0000256" key="1">
    <source>
        <dbReference type="SAM" id="SignalP"/>
    </source>
</evidence>
<accession>A0A6L9UH28</accession>
<protein>
    <submittedName>
        <fullName evidence="4">DUF1254 domain-containing protein</fullName>
    </submittedName>
</protein>
<evidence type="ECO:0000259" key="3">
    <source>
        <dbReference type="Pfam" id="PF06863"/>
    </source>
</evidence>
<dbReference type="Gene3D" id="2.60.120.600">
    <property type="entry name" value="Domain of unknown function DUF1214, C-terminal domain"/>
    <property type="match status" value="1"/>
</dbReference>
<feature type="domain" description="DUF1254" evidence="3">
    <location>
        <begin position="75"/>
        <end position="207"/>
    </location>
</feature>
<evidence type="ECO:0000313" key="4">
    <source>
        <dbReference type="EMBL" id="NEI74944.1"/>
    </source>
</evidence>
<gene>
    <name evidence="4" type="ORF">GR212_36035</name>
</gene>
<dbReference type="AlphaFoldDB" id="A0A6L9UH28"/>
<reference evidence="4 5" key="1">
    <citation type="submission" date="2019-12" db="EMBL/GenBank/DDBJ databases">
        <title>Rhizobium genotypes associated with high levels of biological nitrogen fixation by grain legumes in a temperate-maritime cropping system.</title>
        <authorList>
            <person name="Maluk M."/>
            <person name="Francesc Ferrando Molina F."/>
            <person name="Lopez Del Egido L."/>
            <person name="Lafos M."/>
            <person name="Langarica-Fuentes A."/>
            <person name="Gebre Yohannes G."/>
            <person name="Young M.W."/>
            <person name="Martin P."/>
            <person name="Gantlett R."/>
            <person name="Kenicer G."/>
            <person name="Hawes C."/>
            <person name="Begg G.S."/>
            <person name="Quilliam R.S."/>
            <person name="Squire G.R."/>
            <person name="Poole P.S."/>
            <person name="Young P.W."/>
            <person name="Iannetta P.M."/>
            <person name="James E.K."/>
        </authorList>
    </citation>
    <scope>NUCLEOTIDE SEQUENCE [LARGE SCALE GENOMIC DNA]</scope>
    <source>
        <strain evidence="4 5">JHI1118</strain>
    </source>
</reference>
<feature type="chain" id="PRO_5026948895" evidence="1">
    <location>
        <begin position="27"/>
        <end position="466"/>
    </location>
</feature>
<organism evidence="4 5">
    <name type="scientific">Rhizobium lusitanum</name>
    <dbReference type="NCBI Taxonomy" id="293958"/>
    <lineage>
        <taxon>Bacteria</taxon>
        <taxon>Pseudomonadati</taxon>
        <taxon>Pseudomonadota</taxon>
        <taxon>Alphaproteobacteria</taxon>
        <taxon>Hyphomicrobiales</taxon>
        <taxon>Rhizobiaceae</taxon>
        <taxon>Rhizobium/Agrobacterium group</taxon>
        <taxon>Rhizobium</taxon>
    </lineage>
</organism>
<dbReference type="Gene3D" id="2.60.40.1610">
    <property type="entry name" value="Domain of unknown function DUF1254"/>
    <property type="match status" value="1"/>
</dbReference>
<dbReference type="SUPFAM" id="SSF160935">
    <property type="entry name" value="VPA0735-like"/>
    <property type="match status" value="1"/>
</dbReference>
<comment type="caution">
    <text evidence="4">The sequence shown here is derived from an EMBL/GenBank/DDBJ whole genome shotgun (WGS) entry which is preliminary data.</text>
</comment>
<evidence type="ECO:0000313" key="5">
    <source>
        <dbReference type="Proteomes" id="UP000483035"/>
    </source>
</evidence>